<keyword evidence="5" id="KW-0963">Cytoplasm</keyword>
<dbReference type="InterPro" id="IPR007561">
    <property type="entry name" value="Cell_div_SepF/SepF-rel"/>
</dbReference>
<keyword evidence="10" id="KW-1185">Reference proteome</keyword>
<evidence type="ECO:0000313" key="8">
    <source>
        <dbReference type="EMBL" id="BBM53537.1"/>
    </source>
</evidence>
<evidence type="ECO:0000256" key="6">
    <source>
        <dbReference type="SAM" id="MobiDB-lite"/>
    </source>
</evidence>
<dbReference type="Proteomes" id="UP000422644">
    <property type="component" value="Chromosome"/>
</dbReference>
<dbReference type="GO" id="GO:0043093">
    <property type="term" value="P:FtsZ-dependent cytokinesis"/>
    <property type="evidence" value="ECO:0007669"/>
    <property type="project" value="UniProtKB-UniRule"/>
</dbReference>
<keyword evidence="2 5" id="KW-0717">Septation</keyword>
<comment type="subunit">
    <text evidence="5">Homodimer. Interacts with FtsZ.</text>
</comment>
<dbReference type="PANTHER" id="PTHR35798:SF1">
    <property type="entry name" value="CELL DIVISION PROTEIN SEPF"/>
    <property type="match status" value="1"/>
</dbReference>
<evidence type="ECO:0000313" key="9">
    <source>
        <dbReference type="Proteomes" id="UP000321378"/>
    </source>
</evidence>
<dbReference type="PANTHER" id="PTHR35798">
    <property type="entry name" value="CELL DIVISION PROTEIN SEPF"/>
    <property type="match status" value="1"/>
</dbReference>
<comment type="subcellular location">
    <subcellularLocation>
        <location evidence="5">Cytoplasm</location>
    </subcellularLocation>
    <text evidence="5">Localizes to the division site, in a FtsZ-dependent manner.</text>
</comment>
<dbReference type="InterPro" id="IPR038594">
    <property type="entry name" value="SepF-like_sf"/>
</dbReference>
<dbReference type="RefSeq" id="WP_026748106.1">
    <property type="nucleotide sequence ID" value="NZ_AP019831.1"/>
</dbReference>
<dbReference type="EMBL" id="AP019840">
    <property type="protein sequence ID" value="BBM53537.1"/>
    <property type="molecule type" value="Genomic_DNA"/>
</dbReference>
<proteinExistence type="inferred from homology"/>
<reference evidence="7 10" key="1">
    <citation type="submission" date="2019-07" db="EMBL/GenBank/DDBJ databases">
        <title>Complete Genome Sequence of Leptotrichia trevisanii Strain JMUB3870.</title>
        <authorList>
            <person name="Watanabe S."/>
            <person name="Cui L."/>
        </authorList>
    </citation>
    <scope>NUCLEOTIDE SEQUENCE [LARGE SCALE GENOMIC DNA]</scope>
    <source>
        <strain evidence="7 10">JMUB3870</strain>
    </source>
</reference>
<dbReference type="STRING" id="1122173.GCA_000482505_01486"/>
<dbReference type="Pfam" id="PF04472">
    <property type="entry name" value="SepF"/>
    <property type="match status" value="1"/>
</dbReference>
<feature type="compositionally biased region" description="Basic and acidic residues" evidence="6">
    <location>
        <begin position="56"/>
        <end position="67"/>
    </location>
</feature>
<organism evidence="8 9">
    <name type="scientific">Leptotrichia trevisanii</name>
    <dbReference type="NCBI Taxonomy" id="109328"/>
    <lineage>
        <taxon>Bacteria</taxon>
        <taxon>Fusobacteriati</taxon>
        <taxon>Fusobacteriota</taxon>
        <taxon>Fusobacteriia</taxon>
        <taxon>Fusobacteriales</taxon>
        <taxon>Leptotrichiaceae</taxon>
        <taxon>Leptotrichia</taxon>
    </lineage>
</organism>
<evidence type="ECO:0000256" key="1">
    <source>
        <dbReference type="ARBA" id="ARBA00022618"/>
    </source>
</evidence>
<feature type="compositionally biased region" description="Acidic residues" evidence="6">
    <location>
        <begin position="16"/>
        <end position="27"/>
    </location>
</feature>
<dbReference type="Gene3D" id="3.30.110.150">
    <property type="entry name" value="SepF-like protein"/>
    <property type="match status" value="1"/>
</dbReference>
<evidence type="ECO:0000256" key="2">
    <source>
        <dbReference type="ARBA" id="ARBA00023210"/>
    </source>
</evidence>
<reference evidence="8 9" key="2">
    <citation type="submission" date="2019-07" db="EMBL/GenBank/DDBJ databases">
        <title>Complete Genome Sequence of Leptotrichia trevisanii Strain JMUB3935.</title>
        <authorList>
            <person name="Watanabe S."/>
            <person name="Cui L."/>
        </authorList>
    </citation>
    <scope>NUCLEOTIDE SEQUENCE [LARGE SCALE GENOMIC DNA]</scope>
    <source>
        <strain evidence="8 9">JMUB3935</strain>
    </source>
</reference>
<keyword evidence="3 5" id="KW-0131">Cell cycle</keyword>
<evidence type="ECO:0000313" key="10">
    <source>
        <dbReference type="Proteomes" id="UP000422644"/>
    </source>
</evidence>
<evidence type="ECO:0000256" key="5">
    <source>
        <dbReference type="HAMAP-Rule" id="MF_01197"/>
    </source>
</evidence>
<dbReference type="AlphaFoldDB" id="A0A510L2R1"/>
<comment type="similarity">
    <text evidence="5">Belongs to the SepF family.</text>
</comment>
<sequence length="179" mass="20065">MGLKRKLMEFFGDDIEDDDDELSEELSNDERKETVVEQPSQTQQAKVQPKPTANRVEQEKQPEEKKGIGSLFGVGKKEEITKMASSKVSYVSIIRPKVFEDSRLIADAIKENKVVTFSLEFLEYEVGQRVIDFVSGAAYAMNAHLSKVTDKVLTSIPVGIDYEDIDASLGEESRDSNLL</sequence>
<evidence type="ECO:0000256" key="4">
    <source>
        <dbReference type="ARBA" id="ARBA00044936"/>
    </source>
</evidence>
<keyword evidence="1 5" id="KW-0132">Cell division</keyword>
<dbReference type="Proteomes" id="UP000321378">
    <property type="component" value="Chromosome"/>
</dbReference>
<evidence type="ECO:0000256" key="3">
    <source>
        <dbReference type="ARBA" id="ARBA00023306"/>
    </source>
</evidence>
<dbReference type="InterPro" id="IPR023052">
    <property type="entry name" value="Cell_div_SepF"/>
</dbReference>
<protein>
    <recommendedName>
        <fullName evidence="5">Cell division protein SepF</fullName>
    </recommendedName>
</protein>
<dbReference type="EMBL" id="AP019831">
    <property type="protein sequence ID" value="BBM46292.1"/>
    <property type="molecule type" value="Genomic_DNA"/>
</dbReference>
<name>A0A510L2R1_9FUSO</name>
<comment type="function">
    <text evidence="4 5">Cell division protein that is part of the divisome complex and is recruited early to the Z-ring. Probably stimulates Z-ring formation, perhaps through the cross-linking of FtsZ protofilaments. Its function overlaps with FtsA.</text>
</comment>
<feature type="region of interest" description="Disordered" evidence="6">
    <location>
        <begin position="16"/>
        <end position="68"/>
    </location>
</feature>
<evidence type="ECO:0000313" key="7">
    <source>
        <dbReference type="EMBL" id="BBM46292.1"/>
    </source>
</evidence>
<accession>A0A510L2R1</accession>
<dbReference type="HAMAP" id="MF_01197">
    <property type="entry name" value="SepF"/>
    <property type="match status" value="1"/>
</dbReference>
<gene>
    <name evidence="5" type="primary">sepF</name>
    <name evidence="7" type="ORF">JMUB3870_2429</name>
    <name evidence="8" type="ORF">JMUB3935_2534</name>
</gene>
<dbReference type="GO" id="GO:0005737">
    <property type="term" value="C:cytoplasm"/>
    <property type="evidence" value="ECO:0007669"/>
    <property type="project" value="UniProtKB-SubCell"/>
</dbReference>
<dbReference type="GO" id="GO:0000917">
    <property type="term" value="P:division septum assembly"/>
    <property type="evidence" value="ECO:0007669"/>
    <property type="project" value="UniProtKB-KW"/>
</dbReference>
<feature type="compositionally biased region" description="Polar residues" evidence="6">
    <location>
        <begin position="37"/>
        <end position="46"/>
    </location>
</feature>